<comment type="similarity">
    <text evidence="4 9 10">Belongs to the triosephosphate isomerase family.</text>
</comment>
<reference evidence="11 12" key="2">
    <citation type="submission" date="2019-02" db="EMBL/GenBank/DDBJ databases">
        <title>'Lichenibacterium ramalinii' gen. nov. sp. nov., 'Lichenibacterium minor' gen. nov. sp. nov.</title>
        <authorList>
            <person name="Pankratov T."/>
        </authorList>
    </citation>
    <scope>NUCLEOTIDE SEQUENCE [LARGE SCALE GENOMIC DNA]</scope>
    <source>
        <strain evidence="11 12">RmlP001</strain>
    </source>
</reference>
<evidence type="ECO:0000256" key="9">
    <source>
        <dbReference type="HAMAP-Rule" id="MF_00147"/>
    </source>
</evidence>
<dbReference type="Gene3D" id="3.20.20.70">
    <property type="entry name" value="Aldolase class I"/>
    <property type="match status" value="1"/>
</dbReference>
<accession>A0A4Q2RCD5</accession>
<comment type="subcellular location">
    <subcellularLocation>
        <location evidence="9 10">Cytoplasm</location>
    </subcellularLocation>
</comment>
<comment type="pathway">
    <text evidence="9 10">Carbohydrate biosynthesis; gluconeogenesis.</text>
</comment>
<dbReference type="GO" id="GO:0006096">
    <property type="term" value="P:glycolytic process"/>
    <property type="evidence" value="ECO:0007669"/>
    <property type="project" value="UniProtKB-UniRule"/>
</dbReference>
<dbReference type="InterPro" id="IPR020861">
    <property type="entry name" value="Triosephosphate_isomerase_AS"/>
</dbReference>
<name>A0A4Q2RCD5_9HYPH</name>
<dbReference type="GO" id="GO:0006094">
    <property type="term" value="P:gluconeogenesis"/>
    <property type="evidence" value="ECO:0007669"/>
    <property type="project" value="UniProtKB-UniRule"/>
</dbReference>
<proteinExistence type="inferred from homology"/>
<dbReference type="Proteomes" id="UP000289411">
    <property type="component" value="Unassembled WGS sequence"/>
</dbReference>
<evidence type="ECO:0000256" key="5">
    <source>
        <dbReference type="ARBA" id="ARBA00022432"/>
    </source>
</evidence>
<dbReference type="InterPro" id="IPR035990">
    <property type="entry name" value="TIM_sf"/>
</dbReference>
<dbReference type="InterPro" id="IPR013785">
    <property type="entry name" value="Aldolase_TIM"/>
</dbReference>
<evidence type="ECO:0000256" key="7">
    <source>
        <dbReference type="ARBA" id="ARBA00023152"/>
    </source>
</evidence>
<dbReference type="RefSeq" id="WP_129219355.1">
    <property type="nucleotide sequence ID" value="NZ_QYBC01000008.1"/>
</dbReference>
<dbReference type="AlphaFoldDB" id="A0A4Q2RCD5"/>
<dbReference type="OrthoDB" id="9809429at2"/>
<comment type="pathway">
    <text evidence="2 9 10">Carbohydrate degradation; glycolysis; D-glyceraldehyde 3-phosphate from glycerone phosphate: step 1/1.</text>
</comment>
<feature type="binding site" evidence="9">
    <location>
        <position position="175"/>
    </location>
    <ligand>
        <name>substrate</name>
    </ligand>
</feature>
<comment type="caution">
    <text evidence="11">The sequence shown here is derived from an EMBL/GenBank/DDBJ whole genome shotgun (WGS) entry which is preliminary data.</text>
</comment>
<evidence type="ECO:0000313" key="11">
    <source>
        <dbReference type="EMBL" id="RYB05122.1"/>
    </source>
</evidence>
<sequence>MMATLRPLLAGNWKMNGTRASLSVVSALRDAVAAGRMRGVDTVVCPPATLVMAAADLCAGSSLMIGGQDCDSQPAGASTGDVSAEMLKDAGAAAVIVGHSERRNLHGESDAVVRAKAEAAARAGLLAIICVGESRAERDGGETLRVIGRQIDESVPPAATARTVALAYEPVWAIGTGLTPEATDIAEVHGFLRRRLQALIGGEGGGVRLLYGGSVKPDNAGEVWGVENVDGLLVGGASLKEEDFLAIAAAR</sequence>
<keyword evidence="5 9" id="KW-0312">Gluconeogenesis</keyword>
<dbReference type="GO" id="GO:0005829">
    <property type="term" value="C:cytosol"/>
    <property type="evidence" value="ECO:0007669"/>
    <property type="project" value="TreeGrafter"/>
</dbReference>
<keyword evidence="12" id="KW-1185">Reference proteome</keyword>
<comment type="pathway">
    <text evidence="3">Carbohydrate metabolism; erythritol degradation.</text>
</comment>
<evidence type="ECO:0000256" key="10">
    <source>
        <dbReference type="RuleBase" id="RU363013"/>
    </source>
</evidence>
<dbReference type="GO" id="GO:0004807">
    <property type="term" value="F:triose-phosphate isomerase activity"/>
    <property type="evidence" value="ECO:0007669"/>
    <property type="project" value="UniProtKB-UniRule"/>
</dbReference>
<dbReference type="EC" id="5.3.1.1" evidence="9 10"/>
<evidence type="ECO:0000256" key="8">
    <source>
        <dbReference type="ARBA" id="ARBA00023235"/>
    </source>
</evidence>
<feature type="binding site" evidence="9">
    <location>
        <begin position="235"/>
        <end position="236"/>
    </location>
    <ligand>
        <name>substrate</name>
    </ligand>
</feature>
<keyword evidence="6 9" id="KW-0963">Cytoplasm</keyword>
<dbReference type="PROSITE" id="PS00171">
    <property type="entry name" value="TIM_1"/>
    <property type="match status" value="1"/>
</dbReference>
<dbReference type="EMBL" id="QYBC01000008">
    <property type="protein sequence ID" value="RYB05122.1"/>
    <property type="molecule type" value="Genomic_DNA"/>
</dbReference>
<dbReference type="InterPro" id="IPR022896">
    <property type="entry name" value="TrioseP_Isoase_bac/euk"/>
</dbReference>
<organism evidence="11 12">
    <name type="scientific">Lichenibacterium ramalinae</name>
    <dbReference type="NCBI Taxonomy" id="2316527"/>
    <lineage>
        <taxon>Bacteria</taxon>
        <taxon>Pseudomonadati</taxon>
        <taxon>Pseudomonadota</taxon>
        <taxon>Alphaproteobacteria</taxon>
        <taxon>Hyphomicrobiales</taxon>
        <taxon>Lichenihabitantaceae</taxon>
        <taxon>Lichenibacterium</taxon>
    </lineage>
</organism>
<comment type="function">
    <text evidence="9">Involved in the gluconeogenesis. Catalyzes stereospecifically the conversion of dihydroxyacetone phosphate (DHAP) to D-glyceraldehyde-3-phosphate (G3P).</text>
</comment>
<comment type="catalytic activity">
    <reaction evidence="9 10">
        <text>D-glyceraldehyde 3-phosphate = dihydroxyacetone phosphate</text>
        <dbReference type="Rhea" id="RHEA:18585"/>
        <dbReference type="ChEBI" id="CHEBI:57642"/>
        <dbReference type="ChEBI" id="CHEBI:59776"/>
        <dbReference type="EC" id="5.3.1.1"/>
    </reaction>
</comment>
<dbReference type="CDD" id="cd00311">
    <property type="entry name" value="TIM"/>
    <property type="match status" value="1"/>
</dbReference>
<evidence type="ECO:0000256" key="6">
    <source>
        <dbReference type="ARBA" id="ARBA00022490"/>
    </source>
</evidence>
<evidence type="ECO:0000313" key="12">
    <source>
        <dbReference type="Proteomes" id="UP000289411"/>
    </source>
</evidence>
<feature type="active site" description="Proton acceptor" evidence="9">
    <location>
        <position position="169"/>
    </location>
</feature>
<keyword evidence="7 9" id="KW-0324">Glycolysis</keyword>
<evidence type="ECO:0000256" key="2">
    <source>
        <dbReference type="ARBA" id="ARBA00004680"/>
    </source>
</evidence>
<keyword evidence="8 9" id="KW-0413">Isomerase</keyword>
<feature type="binding site" evidence="9">
    <location>
        <position position="214"/>
    </location>
    <ligand>
        <name>substrate</name>
    </ligand>
</feature>
<dbReference type="InterPro" id="IPR000652">
    <property type="entry name" value="Triosephosphate_isomerase"/>
</dbReference>
<dbReference type="GO" id="GO:0046166">
    <property type="term" value="P:glyceraldehyde-3-phosphate biosynthetic process"/>
    <property type="evidence" value="ECO:0007669"/>
    <property type="project" value="TreeGrafter"/>
</dbReference>
<evidence type="ECO:0000256" key="3">
    <source>
        <dbReference type="ARBA" id="ARBA00004939"/>
    </source>
</evidence>
<comment type="subunit">
    <text evidence="9 10">Homodimer.</text>
</comment>
<protein>
    <recommendedName>
        <fullName evidence="9 10">Triosephosphate isomerase</fullName>
        <shortName evidence="9">TIM</shortName>
        <shortName evidence="9">TPI</shortName>
        <ecNumber evidence="9 10">5.3.1.1</ecNumber>
    </recommendedName>
    <alternativeName>
        <fullName evidence="9">Triose-phosphate isomerase</fullName>
    </alternativeName>
</protein>
<dbReference type="NCBIfam" id="TIGR00419">
    <property type="entry name" value="tim"/>
    <property type="match status" value="1"/>
</dbReference>
<dbReference type="PANTHER" id="PTHR21139:SF42">
    <property type="entry name" value="TRIOSEPHOSPHATE ISOMERASE"/>
    <property type="match status" value="1"/>
</dbReference>
<dbReference type="PANTHER" id="PTHR21139">
    <property type="entry name" value="TRIOSEPHOSPHATE ISOMERASE"/>
    <property type="match status" value="1"/>
</dbReference>
<dbReference type="SUPFAM" id="SSF51351">
    <property type="entry name" value="Triosephosphate isomerase (TIM)"/>
    <property type="match status" value="1"/>
</dbReference>
<gene>
    <name evidence="9" type="primary">tpiA</name>
    <name evidence="11" type="ORF">D3272_11425</name>
</gene>
<dbReference type="UniPathway" id="UPA01066"/>
<dbReference type="FunFam" id="3.20.20.70:FF:000016">
    <property type="entry name" value="Triosephosphate isomerase"/>
    <property type="match status" value="1"/>
</dbReference>
<comment type="catalytic activity">
    <reaction evidence="1">
        <text>L-erythrulose 1-phosphate = D-erythrulose 4-phosphate</text>
        <dbReference type="Rhea" id="RHEA:49588"/>
        <dbReference type="ChEBI" id="CHEBI:58002"/>
        <dbReference type="ChEBI" id="CHEBI:90796"/>
        <dbReference type="EC" id="5.3.1.33"/>
    </reaction>
</comment>
<evidence type="ECO:0000256" key="1">
    <source>
        <dbReference type="ARBA" id="ARBA00000148"/>
    </source>
</evidence>
<feature type="binding site" evidence="9">
    <location>
        <begin position="12"/>
        <end position="14"/>
    </location>
    <ligand>
        <name>substrate</name>
    </ligand>
</feature>
<dbReference type="GO" id="GO:0019563">
    <property type="term" value="P:glycerol catabolic process"/>
    <property type="evidence" value="ECO:0007669"/>
    <property type="project" value="TreeGrafter"/>
</dbReference>
<dbReference type="UniPathway" id="UPA00109">
    <property type="reaction ID" value="UER00189"/>
</dbReference>
<reference evidence="11 12" key="1">
    <citation type="submission" date="2018-09" db="EMBL/GenBank/DDBJ databases">
        <authorList>
            <person name="Grouzdev D.S."/>
            <person name="Krutkina M.S."/>
        </authorList>
    </citation>
    <scope>NUCLEOTIDE SEQUENCE [LARGE SCALE GENOMIC DNA]</scope>
    <source>
        <strain evidence="11 12">RmlP001</strain>
    </source>
</reference>
<dbReference type="Pfam" id="PF00121">
    <property type="entry name" value="TIM"/>
    <property type="match status" value="1"/>
</dbReference>
<dbReference type="HAMAP" id="MF_00147_B">
    <property type="entry name" value="TIM_B"/>
    <property type="match status" value="1"/>
</dbReference>
<dbReference type="PROSITE" id="PS51440">
    <property type="entry name" value="TIM_2"/>
    <property type="match status" value="1"/>
</dbReference>
<dbReference type="UniPathway" id="UPA00138"/>
<feature type="active site" description="Electrophile" evidence="9">
    <location>
        <position position="99"/>
    </location>
</feature>
<evidence type="ECO:0000256" key="4">
    <source>
        <dbReference type="ARBA" id="ARBA00007422"/>
    </source>
</evidence>